<protein>
    <submittedName>
        <fullName evidence="2">Transporter</fullName>
    </submittedName>
</protein>
<keyword evidence="1" id="KW-0812">Transmembrane</keyword>
<feature type="transmembrane region" description="Helical" evidence="1">
    <location>
        <begin position="7"/>
        <end position="28"/>
    </location>
</feature>
<dbReference type="EMBL" id="BSPQ01000026">
    <property type="protein sequence ID" value="GLS92563.1"/>
    <property type="molecule type" value="Genomic_DNA"/>
</dbReference>
<feature type="transmembrane region" description="Helical" evidence="1">
    <location>
        <begin position="48"/>
        <end position="66"/>
    </location>
</feature>
<evidence type="ECO:0000313" key="3">
    <source>
        <dbReference type="Proteomes" id="UP001157353"/>
    </source>
</evidence>
<accession>A0ABQ6E5T3</accession>
<keyword evidence="1" id="KW-0472">Membrane</keyword>
<feature type="transmembrane region" description="Helical" evidence="1">
    <location>
        <begin position="113"/>
        <end position="135"/>
    </location>
</feature>
<comment type="caution">
    <text evidence="2">The sequence shown here is derived from an EMBL/GenBank/DDBJ whole genome shotgun (WGS) entry which is preliminary data.</text>
</comment>
<evidence type="ECO:0000256" key="1">
    <source>
        <dbReference type="SAM" id="Phobius"/>
    </source>
</evidence>
<dbReference type="InterPro" id="IPR046513">
    <property type="entry name" value="DUF6691"/>
</dbReference>
<name>A0ABQ6E5T3_9GAMM</name>
<dbReference type="Pfam" id="PF20398">
    <property type="entry name" value="DUF6691"/>
    <property type="match status" value="1"/>
</dbReference>
<organism evidence="2 3">
    <name type="scientific">Psychromonas marina</name>
    <dbReference type="NCBI Taxonomy" id="88364"/>
    <lineage>
        <taxon>Bacteria</taxon>
        <taxon>Pseudomonadati</taxon>
        <taxon>Pseudomonadota</taxon>
        <taxon>Gammaproteobacteria</taxon>
        <taxon>Alteromonadales</taxon>
        <taxon>Psychromonadaceae</taxon>
        <taxon>Psychromonas</taxon>
    </lineage>
</organism>
<keyword evidence="3" id="KW-1185">Reference proteome</keyword>
<dbReference type="RefSeq" id="WP_284205669.1">
    <property type="nucleotide sequence ID" value="NZ_BSPQ01000026.1"/>
</dbReference>
<keyword evidence="1" id="KW-1133">Transmembrane helix</keyword>
<reference evidence="3" key="1">
    <citation type="journal article" date="2019" name="Int. J. Syst. Evol. Microbiol.">
        <title>The Global Catalogue of Microorganisms (GCM) 10K type strain sequencing project: providing services to taxonomists for standard genome sequencing and annotation.</title>
        <authorList>
            <consortium name="The Broad Institute Genomics Platform"/>
            <consortium name="The Broad Institute Genome Sequencing Center for Infectious Disease"/>
            <person name="Wu L."/>
            <person name="Ma J."/>
        </authorList>
    </citation>
    <scope>NUCLEOTIDE SEQUENCE [LARGE SCALE GENOMIC DNA]</scope>
    <source>
        <strain evidence="3">NBRC 103166</strain>
    </source>
</reference>
<feature type="transmembrane region" description="Helical" evidence="1">
    <location>
        <begin position="87"/>
        <end position="107"/>
    </location>
</feature>
<dbReference type="Proteomes" id="UP001157353">
    <property type="component" value="Unassembled WGS sequence"/>
</dbReference>
<gene>
    <name evidence="2" type="ORF">GCM10007916_36350</name>
</gene>
<evidence type="ECO:0000313" key="2">
    <source>
        <dbReference type="EMBL" id="GLS92563.1"/>
    </source>
</evidence>
<sequence length="158" mass="16630">MSKSKKIRILIGFISGALFGAGMIISGMVDPTKVIGFLNVTGDWDPSLMFVMGGALAVFTPIYHLVIKKRKTAISGDAFTWTTNTTIDGTLIWGAIIFGAGWGLAGFCPGPAIASIGGGTNIILAFVLSMLVGIVHANQYLAGRFPLPFVGYRKQCGS</sequence>
<proteinExistence type="predicted"/>